<dbReference type="InterPro" id="IPR028009">
    <property type="entry name" value="ESCO_Acetyltransf_dom"/>
</dbReference>
<evidence type="ECO:0000259" key="12">
    <source>
        <dbReference type="PROSITE" id="PS51186"/>
    </source>
</evidence>
<evidence type="ECO:0000256" key="4">
    <source>
        <dbReference type="ARBA" id="ARBA00022679"/>
    </source>
</evidence>
<evidence type="ECO:0000256" key="9">
    <source>
        <dbReference type="ARBA" id="ARBA00023306"/>
    </source>
</evidence>
<comment type="similarity">
    <text evidence="2">Belongs to the acetyltransferase family. ECO subfamily.</text>
</comment>
<dbReference type="AlphaFoldDB" id="H8WX10"/>
<evidence type="ECO:0000256" key="8">
    <source>
        <dbReference type="ARBA" id="ARBA00023242"/>
    </source>
</evidence>
<keyword evidence="5" id="KW-0479">Metal-binding</keyword>
<keyword evidence="4" id="KW-0808">Transferase</keyword>
<dbReference type="GO" id="GO:0005634">
    <property type="term" value="C:nucleus"/>
    <property type="evidence" value="ECO:0007669"/>
    <property type="project" value="UniProtKB-SubCell"/>
</dbReference>
<dbReference type="GO" id="GO:0000785">
    <property type="term" value="C:chromatin"/>
    <property type="evidence" value="ECO:0007669"/>
    <property type="project" value="TreeGrafter"/>
</dbReference>
<dbReference type="PANTHER" id="PTHR45884:SF2">
    <property type="entry name" value="N-ACETYLTRANSFERASE ECO"/>
    <property type="match status" value="1"/>
</dbReference>
<dbReference type="GO" id="GO:0007064">
    <property type="term" value="P:mitotic sister chromatid cohesion"/>
    <property type="evidence" value="ECO:0007669"/>
    <property type="project" value="TreeGrafter"/>
</dbReference>
<dbReference type="Gene3D" id="3.40.630.30">
    <property type="match status" value="1"/>
</dbReference>
<dbReference type="CDD" id="cd04301">
    <property type="entry name" value="NAT_SF"/>
    <property type="match status" value="1"/>
</dbReference>
<dbReference type="PANTHER" id="PTHR45884">
    <property type="entry name" value="N-ACETYLTRANSFERASE ECO"/>
    <property type="match status" value="1"/>
</dbReference>
<evidence type="ECO:0000256" key="1">
    <source>
        <dbReference type="ARBA" id="ARBA00004123"/>
    </source>
</evidence>
<dbReference type="RefSeq" id="XP_003866589.1">
    <property type="nucleotide sequence ID" value="XM_003866541.1"/>
</dbReference>
<keyword evidence="9" id="KW-0131">Cell cycle</keyword>
<dbReference type="InterPro" id="IPR000182">
    <property type="entry name" value="GNAT_dom"/>
</dbReference>
<dbReference type="GeneID" id="14537862"/>
<reference evidence="13 14" key="1">
    <citation type="journal article" date="2012" name="PLoS ONE">
        <title>Sequence and analysis of the genome of the pathogenic yeast Candida orthopsilosis.</title>
        <authorList>
            <person name="Riccombeni A."/>
            <person name="Vidanes G."/>
            <person name="Proux-Wera E."/>
            <person name="Wolfe K.H."/>
            <person name="Butler G."/>
        </authorList>
    </citation>
    <scope>NUCLEOTIDE SEQUENCE [LARGE SCALE GENOMIC DNA]</scope>
    <source>
        <strain evidence="13 14">Co 90-125</strain>
    </source>
</reference>
<evidence type="ECO:0000256" key="3">
    <source>
        <dbReference type="ARBA" id="ARBA00022043"/>
    </source>
</evidence>
<sequence>MSVFKNDKKVQSVLAIPFKRITCRVCNMAYCSQVRADVEIHKKYHTQFTSGVTWPRSLNAEPLSSFVVIRKEKSSTLGNLKSSITSKRFKVHIQTIDKHNKKQIEKVEQILNMANKELNATEDSKEWTSSKFESSKAFVVLVEGKAIGLCTTDSINEAKWMIHKTQTIVPNQVVNNIRVGISRIWISADWRQQGLARELLNCVMANSIYGQVLRRSQIAFSQPSYGGGLLAKSFNGIVHKSGELLIPVYFEK</sequence>
<evidence type="ECO:0000313" key="13">
    <source>
        <dbReference type="EMBL" id="CCG21150.1"/>
    </source>
</evidence>
<keyword evidence="7" id="KW-0862">Zinc</keyword>
<dbReference type="InterPro" id="IPR028005">
    <property type="entry name" value="AcTrfase_ESCO_Znf_dom"/>
</dbReference>
<keyword evidence="10" id="KW-0012">Acyltransferase</keyword>
<comment type="subcellular location">
    <subcellularLocation>
        <location evidence="1">Nucleus</location>
    </subcellularLocation>
</comment>
<keyword evidence="14" id="KW-1185">Reference proteome</keyword>
<dbReference type="GO" id="GO:0061733">
    <property type="term" value="F:protein-lysine-acetyltransferase activity"/>
    <property type="evidence" value="ECO:0007669"/>
    <property type="project" value="TreeGrafter"/>
</dbReference>
<dbReference type="OrthoDB" id="428854at2759"/>
<protein>
    <recommendedName>
        <fullName evidence="3">N-acetyltransferase ECO1</fullName>
    </recommendedName>
    <alternativeName>
        <fullName evidence="11">Establishment of cohesion protein 1</fullName>
    </alternativeName>
</protein>
<dbReference type="GO" id="GO:0008270">
    <property type="term" value="F:zinc ion binding"/>
    <property type="evidence" value="ECO:0007669"/>
    <property type="project" value="UniProtKB-KW"/>
</dbReference>
<gene>
    <name evidence="13" type="ORF">CORT_0A07640</name>
</gene>
<evidence type="ECO:0000256" key="7">
    <source>
        <dbReference type="ARBA" id="ARBA00022833"/>
    </source>
</evidence>
<organism evidence="13 14">
    <name type="scientific">Candida orthopsilosis (strain 90-125)</name>
    <name type="common">Yeast</name>
    <dbReference type="NCBI Taxonomy" id="1136231"/>
    <lineage>
        <taxon>Eukaryota</taxon>
        <taxon>Fungi</taxon>
        <taxon>Dikarya</taxon>
        <taxon>Ascomycota</taxon>
        <taxon>Saccharomycotina</taxon>
        <taxon>Pichiomycetes</taxon>
        <taxon>Debaryomycetaceae</taxon>
        <taxon>Candida/Lodderomyces clade</taxon>
        <taxon>Candida</taxon>
    </lineage>
</organism>
<dbReference type="InterPro" id="IPR016181">
    <property type="entry name" value="Acyl_CoA_acyltransferase"/>
</dbReference>
<name>H8WX10_CANO9</name>
<dbReference type="PROSITE" id="PS51186">
    <property type="entry name" value="GNAT"/>
    <property type="match status" value="1"/>
</dbReference>
<proteinExistence type="inferred from homology"/>
<dbReference type="Pfam" id="PF13880">
    <property type="entry name" value="Acetyltransf_13"/>
    <property type="match status" value="1"/>
</dbReference>
<dbReference type="HOGENOM" id="CLU_039183_2_1_1"/>
<dbReference type="KEGG" id="cot:CORT_0A07640"/>
<evidence type="ECO:0000256" key="11">
    <source>
        <dbReference type="ARBA" id="ARBA00032212"/>
    </source>
</evidence>
<feature type="domain" description="N-acetyltransferase" evidence="12">
    <location>
        <begin position="91"/>
        <end position="252"/>
    </location>
</feature>
<keyword evidence="6" id="KW-0863">Zinc-finger</keyword>
<evidence type="ECO:0000256" key="2">
    <source>
        <dbReference type="ARBA" id="ARBA00005816"/>
    </source>
</evidence>
<dbReference type="Pfam" id="PF13878">
    <property type="entry name" value="zf-C2H2_3"/>
    <property type="match status" value="1"/>
</dbReference>
<keyword evidence="8" id="KW-0539">Nucleus</keyword>
<dbReference type="SUPFAM" id="SSF55729">
    <property type="entry name" value="Acyl-CoA N-acyltransferases (Nat)"/>
    <property type="match status" value="1"/>
</dbReference>
<dbReference type="EMBL" id="HE681719">
    <property type="protein sequence ID" value="CCG21150.1"/>
    <property type="molecule type" value="Genomic_DNA"/>
</dbReference>
<evidence type="ECO:0000256" key="5">
    <source>
        <dbReference type="ARBA" id="ARBA00022723"/>
    </source>
</evidence>
<accession>H8WX10</accession>
<dbReference type="eggNOG" id="KOG3014">
    <property type="taxonomic scope" value="Eukaryota"/>
</dbReference>
<evidence type="ECO:0000256" key="10">
    <source>
        <dbReference type="ARBA" id="ARBA00023315"/>
    </source>
</evidence>
<evidence type="ECO:0000256" key="6">
    <source>
        <dbReference type="ARBA" id="ARBA00022771"/>
    </source>
</evidence>
<evidence type="ECO:0000313" key="14">
    <source>
        <dbReference type="Proteomes" id="UP000005018"/>
    </source>
</evidence>
<dbReference type="Proteomes" id="UP000005018">
    <property type="component" value="Chromosome 1"/>
</dbReference>